<evidence type="ECO:0000313" key="1">
    <source>
        <dbReference type="EMBL" id="TBU10110.1"/>
    </source>
</evidence>
<gene>
    <name evidence="1" type="ORF">CWI38_2014p0020</name>
</gene>
<organism evidence="1 2">
    <name type="scientific">Hamiltosporidium tvaerminnensis</name>
    <dbReference type="NCBI Taxonomy" id="1176355"/>
    <lineage>
        <taxon>Eukaryota</taxon>
        <taxon>Fungi</taxon>
        <taxon>Fungi incertae sedis</taxon>
        <taxon>Microsporidia</taxon>
        <taxon>Dubosqiidae</taxon>
        <taxon>Hamiltosporidium</taxon>
    </lineage>
</organism>
<name>A0A4Q9LRL4_9MICR</name>
<accession>A0A4Q9LRL4</accession>
<evidence type="ECO:0000313" key="2">
    <source>
        <dbReference type="Proteomes" id="UP000292282"/>
    </source>
</evidence>
<comment type="caution">
    <text evidence="1">The sequence shown here is derived from an EMBL/GenBank/DDBJ whole genome shotgun (WGS) entry which is preliminary data.</text>
</comment>
<protein>
    <submittedName>
        <fullName evidence="1">Uncharacterized protein</fullName>
    </submittedName>
</protein>
<dbReference type="EMBL" id="PITK01002014">
    <property type="protein sequence ID" value="TBU10110.1"/>
    <property type="molecule type" value="Genomic_DNA"/>
</dbReference>
<dbReference type="AlphaFoldDB" id="A0A4Q9LRL4"/>
<reference evidence="1 2" key="1">
    <citation type="submission" date="2017-12" db="EMBL/GenBank/DDBJ databases">
        <authorList>
            <person name="Pombert J.-F."/>
            <person name="Haag K.L."/>
            <person name="Ebert D."/>
        </authorList>
    </citation>
    <scope>NUCLEOTIDE SEQUENCE [LARGE SCALE GENOMIC DNA]</scope>
    <source>
        <strain evidence="1">IL-G-3</strain>
    </source>
</reference>
<proteinExistence type="predicted"/>
<sequence length="58" mass="6705">MEDGVKHFQTKNSIITILNAETRLKNPTININKKLDLEEEMMVVKEVKENNKSGIETF</sequence>
<keyword evidence="2" id="KW-1185">Reference proteome</keyword>
<dbReference type="VEuPathDB" id="MicrosporidiaDB:CWI38_2014p0020"/>
<dbReference type="Proteomes" id="UP000292282">
    <property type="component" value="Unassembled WGS sequence"/>
</dbReference>